<evidence type="ECO:0000259" key="16">
    <source>
        <dbReference type="PROSITE" id="PS51217"/>
    </source>
</evidence>
<keyword evidence="3" id="KW-0227">DNA damage</keyword>
<evidence type="ECO:0000256" key="2">
    <source>
        <dbReference type="ARBA" id="ARBA00022741"/>
    </source>
</evidence>
<evidence type="ECO:0000256" key="11">
    <source>
        <dbReference type="ARBA" id="ARBA00034617"/>
    </source>
</evidence>
<dbReference type="InterPro" id="IPR014017">
    <property type="entry name" value="DNA_helicase_UvrD-like_C"/>
</dbReference>
<dbReference type="InterPro" id="IPR000212">
    <property type="entry name" value="DNA_helicase_UvrD/REP"/>
</dbReference>
<organism evidence="17 18">
    <name type="scientific">Paenibacillus endophyticus</name>
    <dbReference type="NCBI Taxonomy" id="1294268"/>
    <lineage>
        <taxon>Bacteria</taxon>
        <taxon>Bacillati</taxon>
        <taxon>Bacillota</taxon>
        <taxon>Bacilli</taxon>
        <taxon>Bacillales</taxon>
        <taxon>Paenibacillaceae</taxon>
        <taxon>Paenibacillus</taxon>
    </lineage>
</organism>
<evidence type="ECO:0000259" key="15">
    <source>
        <dbReference type="PROSITE" id="PS51198"/>
    </source>
</evidence>
<dbReference type="InterPro" id="IPR038726">
    <property type="entry name" value="PDDEXK_AddAB-type"/>
</dbReference>
<dbReference type="SUPFAM" id="SSF52540">
    <property type="entry name" value="P-loop containing nucleoside triphosphate hydrolases"/>
    <property type="match status" value="1"/>
</dbReference>
<evidence type="ECO:0000256" key="9">
    <source>
        <dbReference type="ARBA" id="ARBA00023204"/>
    </source>
</evidence>
<keyword evidence="5 14" id="KW-0347">Helicase</keyword>
<dbReference type="GO" id="GO:0000725">
    <property type="term" value="P:recombinational repair"/>
    <property type="evidence" value="ECO:0007669"/>
    <property type="project" value="TreeGrafter"/>
</dbReference>
<dbReference type="PROSITE" id="PS51198">
    <property type="entry name" value="UVRD_HELICASE_ATP_BIND"/>
    <property type="match status" value="1"/>
</dbReference>
<dbReference type="SUPFAM" id="SSF52980">
    <property type="entry name" value="Restriction endonuclease-like"/>
    <property type="match status" value="1"/>
</dbReference>
<dbReference type="GO" id="GO:0004527">
    <property type="term" value="F:exonuclease activity"/>
    <property type="evidence" value="ECO:0007669"/>
    <property type="project" value="UniProtKB-KW"/>
</dbReference>
<evidence type="ECO:0000256" key="7">
    <source>
        <dbReference type="ARBA" id="ARBA00022840"/>
    </source>
</evidence>
<sequence length="1103" mass="125044">MVESNVLIVPADQADRKRILTDLDTTLLVEAGAGSGKTTSLVGRLLVLIKSGVNVGHIAAITFTNKAADEMKERFRLALEKAYLCSADGLSAQERLSVALGNLDLLFIGTIHSFCGSLLRERPIEAGLDPSFEELDEENDKRLRTICWDEYMSELNEAARKRFEELLSLRVDVNTLRGVYDRVSSFTDVELPCMERERPNFERIRDTLFPLLDAAAPYIPIVEPEKGWDTVQKLVRQTNQKMRLIDLSDDMRILEIAKEFDRKLDVTLNRWNSKEHASEMKKQFADWQINVLIPFLREWHEYMYPKLISFVQPVLAYYQELRYAAGKLNFQDLLMEATKLVRENEEVRTYFSERYQRLLVDEFQDTDPIQAELMFLLTGSTGDISFEKDWRRLTPRPGSLFVVGDPKQSIYRFRRADISIYNEVKARILECGAVLRLTSNFRSVSSIGDFINDQFVGKLPASETEHQAAFVKMETHAPDPKGGDKTTHGIYVLNYPKMPGGKVVVAQTDADQIARYVSWACKDGNLQIANGNGGTRDAVPSDFLILTKTREFIHLYAEQLDWYGIPADTSGSTTVYEELLALWQLVRCLEDFADKPSLLAVMRGMLFGLSDRQLWAYKREGFRFSLFDLPDPATCSDEAKPVVIVLEKLRLYADWIRMLSASTAFSRIIEDLGVLPYVSTLPAGSVRAGTLVRMLQLVYSNQAASSSWSELCQFIEEMLTDRGMETSSLYAGGNQAVRIMNLHKAKGLEAPVVFLACPCGESDHDATQHIDRTTEPATGYFTISRDVGEFKKEVVAQPYGWEIMNELERTFSNAEKDRLLYVAATRPKQMLVISLYPDQPAKCPWSPLMDGMNDARELDVPVMEAEKKAEVNERPDLTSVMKNRQQKLEAIGAPTYALLSVTGQTKTIGDKPEWSSEGKGMAFGSVVHRSLEMMGKGLSDFELADAVSLLAEEEELDAQHFGEAVRIVRNVIDSDLWQRSLRARRRLFEVPLMLRKPVDEISLLSGGAEHACIRDPDADSYESNFIEFAYVRGVIDFLFEEEDGWVIVDFKTDSVPAEKLQSFVDFYRLQVLAYATEWENVFGYKVKEAGLYFTQLATYEVLI</sequence>
<evidence type="ECO:0000256" key="5">
    <source>
        <dbReference type="ARBA" id="ARBA00022806"/>
    </source>
</evidence>
<accession>A0A7W5CD07</accession>
<evidence type="ECO:0000256" key="10">
    <source>
        <dbReference type="ARBA" id="ARBA00023235"/>
    </source>
</evidence>
<evidence type="ECO:0000256" key="4">
    <source>
        <dbReference type="ARBA" id="ARBA00022801"/>
    </source>
</evidence>
<proteinExistence type="predicted"/>
<dbReference type="Gene3D" id="3.90.320.10">
    <property type="match status" value="1"/>
</dbReference>
<dbReference type="GO" id="GO:0003677">
    <property type="term" value="F:DNA binding"/>
    <property type="evidence" value="ECO:0007669"/>
    <property type="project" value="UniProtKB-KW"/>
</dbReference>
<feature type="domain" description="UvrD-like helicase ATP-binding" evidence="15">
    <location>
        <begin position="10"/>
        <end position="444"/>
    </location>
</feature>
<dbReference type="GO" id="GO:0005524">
    <property type="term" value="F:ATP binding"/>
    <property type="evidence" value="ECO:0007669"/>
    <property type="project" value="UniProtKB-UniRule"/>
</dbReference>
<dbReference type="InterPro" id="IPR011604">
    <property type="entry name" value="PDDEXK-like_dom_sf"/>
</dbReference>
<evidence type="ECO:0000256" key="13">
    <source>
        <dbReference type="ARBA" id="ARBA00048988"/>
    </source>
</evidence>
<dbReference type="PANTHER" id="PTHR11070">
    <property type="entry name" value="UVRD / RECB / PCRA DNA HELICASE FAMILY MEMBER"/>
    <property type="match status" value="1"/>
</dbReference>
<name>A0A7W5CD07_9BACL</name>
<comment type="catalytic activity">
    <reaction evidence="11">
        <text>Couples ATP hydrolysis with the unwinding of duplex DNA by translocating in the 3'-5' direction.</text>
        <dbReference type="EC" id="5.6.2.4"/>
    </reaction>
</comment>
<feature type="domain" description="UvrD-like helicase C-terminal" evidence="16">
    <location>
        <begin position="456"/>
        <end position="747"/>
    </location>
</feature>
<dbReference type="PANTHER" id="PTHR11070:SF23">
    <property type="entry name" value="RECBCD ENZYME SUBUNIT RECB"/>
    <property type="match status" value="1"/>
</dbReference>
<dbReference type="Pfam" id="PF12705">
    <property type="entry name" value="PDDEXK_1"/>
    <property type="match status" value="1"/>
</dbReference>
<dbReference type="Pfam" id="PF13361">
    <property type="entry name" value="UvrD_C"/>
    <property type="match status" value="1"/>
</dbReference>
<protein>
    <recommendedName>
        <fullName evidence="12">DNA 3'-5' helicase</fullName>
        <ecNumber evidence="12">5.6.2.4</ecNumber>
    </recommendedName>
</protein>
<dbReference type="InterPro" id="IPR014016">
    <property type="entry name" value="UvrD-like_ATP-bd"/>
</dbReference>
<dbReference type="Proteomes" id="UP000518605">
    <property type="component" value="Unassembled WGS sequence"/>
</dbReference>
<evidence type="ECO:0000256" key="1">
    <source>
        <dbReference type="ARBA" id="ARBA00022722"/>
    </source>
</evidence>
<evidence type="ECO:0000256" key="6">
    <source>
        <dbReference type="ARBA" id="ARBA00022839"/>
    </source>
</evidence>
<keyword evidence="1" id="KW-0540">Nuclease</keyword>
<dbReference type="Gene3D" id="3.40.50.300">
    <property type="entry name" value="P-loop containing nucleotide triphosphate hydrolases"/>
    <property type="match status" value="4"/>
</dbReference>
<evidence type="ECO:0000256" key="3">
    <source>
        <dbReference type="ARBA" id="ARBA00022763"/>
    </source>
</evidence>
<evidence type="ECO:0000256" key="8">
    <source>
        <dbReference type="ARBA" id="ARBA00023125"/>
    </source>
</evidence>
<comment type="caution">
    <text evidence="17">The sequence shown here is derived from an EMBL/GenBank/DDBJ whole genome shotgun (WGS) entry which is preliminary data.</text>
</comment>
<dbReference type="GO" id="GO:0043138">
    <property type="term" value="F:3'-5' DNA helicase activity"/>
    <property type="evidence" value="ECO:0007669"/>
    <property type="project" value="UniProtKB-EC"/>
</dbReference>
<dbReference type="Pfam" id="PF00580">
    <property type="entry name" value="UvrD-helicase"/>
    <property type="match status" value="1"/>
</dbReference>
<keyword evidence="7 14" id="KW-0067">ATP-binding</keyword>
<dbReference type="AlphaFoldDB" id="A0A7W5CD07"/>
<dbReference type="EC" id="5.6.2.4" evidence="12"/>
<keyword evidence="18" id="KW-1185">Reference proteome</keyword>
<keyword evidence="6" id="KW-0269">Exonuclease</keyword>
<dbReference type="GO" id="GO:0005829">
    <property type="term" value="C:cytosol"/>
    <property type="evidence" value="ECO:0007669"/>
    <property type="project" value="TreeGrafter"/>
</dbReference>
<dbReference type="PROSITE" id="PS51217">
    <property type="entry name" value="UVRD_HELICASE_CTER"/>
    <property type="match status" value="1"/>
</dbReference>
<dbReference type="InterPro" id="IPR011335">
    <property type="entry name" value="Restrct_endonuc-II-like"/>
</dbReference>
<keyword evidence="10" id="KW-0413">Isomerase</keyword>
<evidence type="ECO:0000256" key="12">
    <source>
        <dbReference type="ARBA" id="ARBA00034808"/>
    </source>
</evidence>
<feature type="binding site" evidence="14">
    <location>
        <begin position="31"/>
        <end position="38"/>
    </location>
    <ligand>
        <name>ATP</name>
        <dbReference type="ChEBI" id="CHEBI:30616"/>
    </ligand>
</feature>
<dbReference type="EMBL" id="JACHXW010000025">
    <property type="protein sequence ID" value="MBB3155458.1"/>
    <property type="molecule type" value="Genomic_DNA"/>
</dbReference>
<gene>
    <name evidence="17" type="ORF">FHS16_005566</name>
</gene>
<evidence type="ECO:0000313" key="18">
    <source>
        <dbReference type="Proteomes" id="UP000518605"/>
    </source>
</evidence>
<evidence type="ECO:0000313" key="17">
    <source>
        <dbReference type="EMBL" id="MBB3155458.1"/>
    </source>
</evidence>
<keyword evidence="8" id="KW-0238">DNA-binding</keyword>
<dbReference type="InterPro" id="IPR027417">
    <property type="entry name" value="P-loop_NTPase"/>
</dbReference>
<evidence type="ECO:0000256" key="14">
    <source>
        <dbReference type="PROSITE-ProRule" id="PRU00560"/>
    </source>
</evidence>
<dbReference type="RefSeq" id="WP_183570161.1">
    <property type="nucleotide sequence ID" value="NZ_CBCSLB010000024.1"/>
</dbReference>
<dbReference type="GO" id="GO:0009338">
    <property type="term" value="C:exodeoxyribonuclease V complex"/>
    <property type="evidence" value="ECO:0007669"/>
    <property type="project" value="TreeGrafter"/>
</dbReference>
<keyword evidence="2 14" id="KW-0547">Nucleotide-binding</keyword>
<keyword evidence="9" id="KW-0234">DNA repair</keyword>
<keyword evidence="4 14" id="KW-0378">Hydrolase</keyword>
<comment type="catalytic activity">
    <reaction evidence="13">
        <text>ATP + H2O = ADP + phosphate + H(+)</text>
        <dbReference type="Rhea" id="RHEA:13065"/>
        <dbReference type="ChEBI" id="CHEBI:15377"/>
        <dbReference type="ChEBI" id="CHEBI:15378"/>
        <dbReference type="ChEBI" id="CHEBI:30616"/>
        <dbReference type="ChEBI" id="CHEBI:43474"/>
        <dbReference type="ChEBI" id="CHEBI:456216"/>
        <dbReference type="EC" id="5.6.2.4"/>
    </reaction>
</comment>
<reference evidence="17 18" key="1">
    <citation type="submission" date="2020-08" db="EMBL/GenBank/DDBJ databases">
        <title>Genomic Encyclopedia of Type Strains, Phase III (KMG-III): the genomes of soil and plant-associated and newly described type strains.</title>
        <authorList>
            <person name="Whitman W."/>
        </authorList>
    </citation>
    <scope>NUCLEOTIDE SEQUENCE [LARGE SCALE GENOMIC DNA]</scope>
    <source>
        <strain evidence="17 18">CECT 8234</strain>
    </source>
</reference>